<dbReference type="PROSITE" id="PS01124">
    <property type="entry name" value="HTH_ARAC_FAMILY_2"/>
    <property type="match status" value="1"/>
</dbReference>
<evidence type="ECO:0000259" key="4">
    <source>
        <dbReference type="PROSITE" id="PS01124"/>
    </source>
</evidence>
<dbReference type="InterPro" id="IPR003313">
    <property type="entry name" value="AraC-bd"/>
</dbReference>
<name>A0A495RD29_9GAMM</name>
<keyword evidence="3" id="KW-0804">Transcription</keyword>
<dbReference type="OrthoDB" id="5949386at2"/>
<accession>A0A495RD29</accession>
<dbReference type="SUPFAM" id="SSF46689">
    <property type="entry name" value="Homeodomain-like"/>
    <property type="match status" value="1"/>
</dbReference>
<organism evidence="5 6">
    <name type="scientific">Orbus hercynius</name>
    <dbReference type="NCBI Taxonomy" id="593135"/>
    <lineage>
        <taxon>Bacteria</taxon>
        <taxon>Pseudomonadati</taxon>
        <taxon>Pseudomonadota</taxon>
        <taxon>Gammaproteobacteria</taxon>
        <taxon>Orbales</taxon>
        <taxon>Orbaceae</taxon>
        <taxon>Orbus</taxon>
    </lineage>
</organism>
<keyword evidence="2" id="KW-0238">DNA-binding</keyword>
<dbReference type="InterPro" id="IPR009057">
    <property type="entry name" value="Homeodomain-like_sf"/>
</dbReference>
<feature type="domain" description="HTH araC/xylS-type" evidence="4">
    <location>
        <begin position="154"/>
        <end position="253"/>
    </location>
</feature>
<dbReference type="GO" id="GO:0043565">
    <property type="term" value="F:sequence-specific DNA binding"/>
    <property type="evidence" value="ECO:0007669"/>
    <property type="project" value="InterPro"/>
</dbReference>
<dbReference type="EMBL" id="RBWY01000003">
    <property type="protein sequence ID" value="RKS85285.1"/>
    <property type="molecule type" value="Genomic_DNA"/>
</dbReference>
<dbReference type="Gene3D" id="1.10.10.60">
    <property type="entry name" value="Homeodomain-like"/>
    <property type="match status" value="1"/>
</dbReference>
<evidence type="ECO:0000256" key="2">
    <source>
        <dbReference type="ARBA" id="ARBA00023125"/>
    </source>
</evidence>
<evidence type="ECO:0000256" key="3">
    <source>
        <dbReference type="ARBA" id="ARBA00023163"/>
    </source>
</evidence>
<dbReference type="PANTHER" id="PTHR11019:SF159">
    <property type="entry name" value="TRANSCRIPTIONAL REGULATOR-RELATED"/>
    <property type="match status" value="1"/>
</dbReference>
<dbReference type="Pfam" id="PF12833">
    <property type="entry name" value="HTH_18"/>
    <property type="match status" value="1"/>
</dbReference>
<dbReference type="RefSeq" id="WP_121145430.1">
    <property type="nucleotide sequence ID" value="NZ_RBWY01000003.1"/>
</dbReference>
<dbReference type="Pfam" id="PF02311">
    <property type="entry name" value="AraC_binding"/>
    <property type="match status" value="1"/>
</dbReference>
<reference evidence="5 6" key="1">
    <citation type="submission" date="2018-10" db="EMBL/GenBank/DDBJ databases">
        <title>Genomic Encyclopedia of Type Strains, Phase IV (KMG-IV): sequencing the most valuable type-strain genomes for metagenomic binning, comparative biology and taxonomic classification.</title>
        <authorList>
            <person name="Goeker M."/>
        </authorList>
    </citation>
    <scope>NUCLEOTIDE SEQUENCE [LARGE SCALE GENOMIC DNA]</scope>
    <source>
        <strain evidence="5 6">DSM 22228</strain>
    </source>
</reference>
<keyword evidence="1" id="KW-0805">Transcription regulation</keyword>
<keyword evidence="6" id="KW-1185">Reference proteome</keyword>
<evidence type="ECO:0000313" key="6">
    <source>
        <dbReference type="Proteomes" id="UP000278542"/>
    </source>
</evidence>
<proteinExistence type="predicted"/>
<sequence>MEITPDQAFNADDFSAPVVGIAAKMGQHDSGRHSHQRHQLLFAASGCITIELADTLCLLPPSRAAWIPANTMHRAMMRGVMDYRSLYFTPSLPLSALPLHIAAVNPLLFAVIERMAFWPWDMPADQQQSLLTVFTQEIQQARHENWRLSYPRDRRLQGWLINVHQGGLPPRLQQLAQKIGASERTISRIFIQETGMNYQSWRQQWRLLKAIELLADGAAIHHVAQQLEFISDSAFICFFRQHTGVTPMHYAREHLSIR</sequence>
<protein>
    <submittedName>
        <fullName evidence="5">AraC family transcriptional regulator</fullName>
    </submittedName>
</protein>
<dbReference type="SUPFAM" id="SSF51182">
    <property type="entry name" value="RmlC-like cupins"/>
    <property type="match status" value="1"/>
</dbReference>
<comment type="caution">
    <text evidence="5">The sequence shown here is derived from an EMBL/GenBank/DDBJ whole genome shotgun (WGS) entry which is preliminary data.</text>
</comment>
<dbReference type="InterPro" id="IPR011051">
    <property type="entry name" value="RmlC_Cupin_sf"/>
</dbReference>
<dbReference type="AlphaFoldDB" id="A0A495RD29"/>
<dbReference type="Gene3D" id="2.60.120.10">
    <property type="entry name" value="Jelly Rolls"/>
    <property type="match status" value="1"/>
</dbReference>
<dbReference type="InterPro" id="IPR014710">
    <property type="entry name" value="RmlC-like_jellyroll"/>
</dbReference>
<dbReference type="PANTHER" id="PTHR11019">
    <property type="entry name" value="HTH-TYPE TRANSCRIPTIONAL REGULATOR NIMR"/>
    <property type="match status" value="1"/>
</dbReference>
<evidence type="ECO:0000256" key="1">
    <source>
        <dbReference type="ARBA" id="ARBA00023015"/>
    </source>
</evidence>
<dbReference type="CDD" id="cd06124">
    <property type="entry name" value="cupin_NimR-like_N"/>
    <property type="match status" value="1"/>
</dbReference>
<dbReference type="InterPro" id="IPR018060">
    <property type="entry name" value="HTH_AraC"/>
</dbReference>
<evidence type="ECO:0000313" key="5">
    <source>
        <dbReference type="EMBL" id="RKS85285.1"/>
    </source>
</evidence>
<dbReference type="Proteomes" id="UP000278542">
    <property type="component" value="Unassembled WGS sequence"/>
</dbReference>
<dbReference type="GO" id="GO:0003700">
    <property type="term" value="F:DNA-binding transcription factor activity"/>
    <property type="evidence" value="ECO:0007669"/>
    <property type="project" value="InterPro"/>
</dbReference>
<dbReference type="SMART" id="SM00342">
    <property type="entry name" value="HTH_ARAC"/>
    <property type="match status" value="1"/>
</dbReference>
<gene>
    <name evidence="5" type="ORF">DES39_1798</name>
</gene>